<gene>
    <name evidence="4" type="ORF">GKZ57_02370</name>
</gene>
<dbReference type="EMBL" id="WMBC01000001">
    <property type="protein sequence ID" value="MTD60139.1"/>
    <property type="molecule type" value="Genomic_DNA"/>
</dbReference>
<dbReference type="InterPro" id="IPR050248">
    <property type="entry name" value="Polysacc_deacetylase_ArnD"/>
</dbReference>
<evidence type="ECO:0000313" key="4">
    <source>
        <dbReference type="EMBL" id="MTD60139.1"/>
    </source>
</evidence>
<organism evidence="4 5">
    <name type="scientific">Blautia luti DSM 14534 = JCM 17040</name>
    <dbReference type="NCBI Taxonomy" id="649762"/>
    <lineage>
        <taxon>Bacteria</taxon>
        <taxon>Bacillati</taxon>
        <taxon>Bacillota</taxon>
        <taxon>Clostridia</taxon>
        <taxon>Lachnospirales</taxon>
        <taxon>Lachnospiraceae</taxon>
        <taxon>Blautia</taxon>
    </lineage>
</organism>
<protein>
    <submittedName>
        <fullName evidence="4">Polysaccharide deacetylase family protein</fullName>
    </submittedName>
</protein>
<evidence type="ECO:0000259" key="3">
    <source>
        <dbReference type="PROSITE" id="PS51677"/>
    </source>
</evidence>
<evidence type="ECO:0000313" key="5">
    <source>
        <dbReference type="Proteomes" id="UP000437824"/>
    </source>
</evidence>
<dbReference type="Gene3D" id="3.20.20.370">
    <property type="entry name" value="Glycoside hydrolase/deacetylase"/>
    <property type="match status" value="1"/>
</dbReference>
<dbReference type="GO" id="GO:0016810">
    <property type="term" value="F:hydrolase activity, acting on carbon-nitrogen (but not peptide) bonds"/>
    <property type="evidence" value="ECO:0007669"/>
    <property type="project" value="InterPro"/>
</dbReference>
<dbReference type="GO" id="GO:0016020">
    <property type="term" value="C:membrane"/>
    <property type="evidence" value="ECO:0007669"/>
    <property type="project" value="TreeGrafter"/>
</dbReference>
<dbReference type="Proteomes" id="UP000437824">
    <property type="component" value="Unassembled WGS sequence"/>
</dbReference>
<comment type="caution">
    <text evidence="4">The sequence shown here is derived from an EMBL/GenBank/DDBJ whole genome shotgun (WGS) entry which is preliminary data.</text>
</comment>
<dbReference type="PANTHER" id="PTHR10587:SF133">
    <property type="entry name" value="CHITIN DEACETYLASE 1-RELATED"/>
    <property type="match status" value="1"/>
</dbReference>
<dbReference type="InterPro" id="IPR011330">
    <property type="entry name" value="Glyco_hydro/deAcase_b/a-brl"/>
</dbReference>
<dbReference type="PANTHER" id="PTHR10587">
    <property type="entry name" value="GLYCOSYL TRANSFERASE-RELATED"/>
    <property type="match status" value="1"/>
</dbReference>
<proteinExistence type="predicted"/>
<evidence type="ECO:0000256" key="2">
    <source>
        <dbReference type="ARBA" id="ARBA00022801"/>
    </source>
</evidence>
<dbReference type="CDD" id="cd10954">
    <property type="entry name" value="CE4_CtAXE_like"/>
    <property type="match status" value="1"/>
</dbReference>
<reference evidence="4 5" key="1">
    <citation type="submission" date="2019-11" db="EMBL/GenBank/DDBJ databases">
        <title>Draft genome sequence of Blautia luti DSM 14534T, isolated from human stool.</title>
        <authorList>
            <person name="Ortiz R."/>
            <person name="Melis-Arcos F."/>
            <person name="Covarrubias P."/>
            <person name="Cardenas J.P."/>
            <person name="Perez-Donoso J."/>
            <person name="Almonacid D."/>
        </authorList>
    </citation>
    <scope>NUCLEOTIDE SEQUENCE [LARGE SCALE GENOMIC DNA]</scope>
    <source>
        <strain evidence="4 5">DSM 14534</strain>
    </source>
</reference>
<dbReference type="GO" id="GO:0005975">
    <property type="term" value="P:carbohydrate metabolic process"/>
    <property type="evidence" value="ECO:0007669"/>
    <property type="project" value="InterPro"/>
</dbReference>
<keyword evidence="2" id="KW-0378">Hydrolase</keyword>
<dbReference type="PROSITE" id="PS51677">
    <property type="entry name" value="NODB"/>
    <property type="match status" value="1"/>
</dbReference>
<dbReference type="AlphaFoldDB" id="A0A844GG84"/>
<name>A0A844GG84_9FIRM</name>
<keyword evidence="1" id="KW-0479">Metal-binding</keyword>
<dbReference type="InterPro" id="IPR002509">
    <property type="entry name" value="NODB_dom"/>
</dbReference>
<dbReference type="GO" id="GO:0046872">
    <property type="term" value="F:metal ion binding"/>
    <property type="evidence" value="ECO:0007669"/>
    <property type="project" value="UniProtKB-KW"/>
</dbReference>
<dbReference type="SUPFAM" id="SSF88713">
    <property type="entry name" value="Glycoside hydrolase/deacetylase"/>
    <property type="match status" value="1"/>
</dbReference>
<accession>A0A844GG84</accession>
<dbReference type="Pfam" id="PF01522">
    <property type="entry name" value="Polysacc_deac_1"/>
    <property type="match status" value="1"/>
</dbReference>
<evidence type="ECO:0000256" key="1">
    <source>
        <dbReference type="ARBA" id="ARBA00022723"/>
    </source>
</evidence>
<feature type="domain" description="NodB homology" evidence="3">
    <location>
        <begin position="30"/>
        <end position="204"/>
    </location>
</feature>
<sequence length="212" mass="24191">MNRDLRTRTACAVAGRGMLSLVQQTMEEPPRVALTFDDGPNSKYTPMLLEGLRKRNILATFFLVGENIEGNEEILLEMQKDGHLIGNHTWDHVQLDKISREKALQEIQKTNNRIYEVTGVYPSYIRPPFGAWQKDMELPFTMLPVFWDIDTLDWKSRSTDSILSIVRSQVHDGSILLMHDSYQSSVDAALMIADLLTEQGYDFVTADQLLTL</sequence>